<evidence type="ECO:0000313" key="2">
    <source>
        <dbReference type="Proteomes" id="UP000308600"/>
    </source>
</evidence>
<reference evidence="1 2" key="1">
    <citation type="journal article" date="2019" name="Nat. Ecol. Evol.">
        <title>Megaphylogeny resolves global patterns of mushroom evolution.</title>
        <authorList>
            <person name="Varga T."/>
            <person name="Krizsan K."/>
            <person name="Foldi C."/>
            <person name="Dima B."/>
            <person name="Sanchez-Garcia M."/>
            <person name="Sanchez-Ramirez S."/>
            <person name="Szollosi G.J."/>
            <person name="Szarkandi J.G."/>
            <person name="Papp V."/>
            <person name="Albert L."/>
            <person name="Andreopoulos W."/>
            <person name="Angelini C."/>
            <person name="Antonin V."/>
            <person name="Barry K.W."/>
            <person name="Bougher N.L."/>
            <person name="Buchanan P."/>
            <person name="Buyck B."/>
            <person name="Bense V."/>
            <person name="Catcheside P."/>
            <person name="Chovatia M."/>
            <person name="Cooper J."/>
            <person name="Damon W."/>
            <person name="Desjardin D."/>
            <person name="Finy P."/>
            <person name="Geml J."/>
            <person name="Haridas S."/>
            <person name="Hughes K."/>
            <person name="Justo A."/>
            <person name="Karasinski D."/>
            <person name="Kautmanova I."/>
            <person name="Kiss B."/>
            <person name="Kocsube S."/>
            <person name="Kotiranta H."/>
            <person name="LaButti K.M."/>
            <person name="Lechner B.E."/>
            <person name="Liimatainen K."/>
            <person name="Lipzen A."/>
            <person name="Lukacs Z."/>
            <person name="Mihaltcheva S."/>
            <person name="Morgado L.N."/>
            <person name="Niskanen T."/>
            <person name="Noordeloos M.E."/>
            <person name="Ohm R.A."/>
            <person name="Ortiz-Santana B."/>
            <person name="Ovrebo C."/>
            <person name="Racz N."/>
            <person name="Riley R."/>
            <person name="Savchenko A."/>
            <person name="Shiryaev A."/>
            <person name="Soop K."/>
            <person name="Spirin V."/>
            <person name="Szebenyi C."/>
            <person name="Tomsovsky M."/>
            <person name="Tulloss R.E."/>
            <person name="Uehling J."/>
            <person name="Grigoriev I.V."/>
            <person name="Vagvolgyi C."/>
            <person name="Papp T."/>
            <person name="Martin F.M."/>
            <person name="Miettinen O."/>
            <person name="Hibbett D.S."/>
            <person name="Nagy L.G."/>
        </authorList>
    </citation>
    <scope>NUCLEOTIDE SEQUENCE [LARGE SCALE GENOMIC DNA]</scope>
    <source>
        <strain evidence="1 2">NL-1719</strain>
    </source>
</reference>
<dbReference type="EMBL" id="ML208380">
    <property type="protein sequence ID" value="TFK67279.1"/>
    <property type="molecule type" value="Genomic_DNA"/>
</dbReference>
<evidence type="ECO:0000313" key="1">
    <source>
        <dbReference type="EMBL" id="TFK67279.1"/>
    </source>
</evidence>
<accession>A0ACD3APT4</accession>
<gene>
    <name evidence="1" type="ORF">BDN72DRAFT_843306</name>
</gene>
<sequence length="489" mass="54841">MPPGPKGLPLLGNILQLPTFQFLRFTEWKEQFGPVFSLNLAGWPVIVINSLEVATDLLEQQSSIYSDRPRFIVANEIMSGQLMLPLAGYGSLWKKLRKASHEGLKSQSMPVYQRSQEIEAAILVENLINRPELWAEEIKRSTASSIKAVIYGTPPIASIDDPVVAFISEMGHRLVTATMPGAYLVELFPKMLYLPTWLASWKREAMERYEESTKKLKGFVQHVREHAENGINDRPSFTGQLCIAGDRHQLTQTEEAWLTGSIFVAGFDTSSSTFQFFILAMRLFPGVMKKAQAELDRVVGRQRVPSVSDRDDLPYIRATVKELLRWGVTLPIGVPRRSQQDDYYNGHFIPKGTLVLVNTWGIHHDPNIFPDPHEFRPERFLDPTGTIDVDIPGTRNQGHAAFGFGRRLCVGMNVAVQFQFINIATLLWAANIEPAYDQDGQIITPTNSPAGWVDEGAVVRPAPFRCNIVPRFSGAEAILSRAREQSLAD</sequence>
<organism evidence="1 2">
    <name type="scientific">Pluteus cervinus</name>
    <dbReference type="NCBI Taxonomy" id="181527"/>
    <lineage>
        <taxon>Eukaryota</taxon>
        <taxon>Fungi</taxon>
        <taxon>Dikarya</taxon>
        <taxon>Basidiomycota</taxon>
        <taxon>Agaricomycotina</taxon>
        <taxon>Agaricomycetes</taxon>
        <taxon>Agaricomycetidae</taxon>
        <taxon>Agaricales</taxon>
        <taxon>Pluteineae</taxon>
        <taxon>Pluteaceae</taxon>
        <taxon>Pluteus</taxon>
    </lineage>
</organism>
<keyword evidence="2" id="KW-1185">Reference proteome</keyword>
<proteinExistence type="predicted"/>
<protein>
    <submittedName>
        <fullName evidence="1">Cytochrome P450</fullName>
    </submittedName>
</protein>
<dbReference type="Proteomes" id="UP000308600">
    <property type="component" value="Unassembled WGS sequence"/>
</dbReference>
<name>A0ACD3APT4_9AGAR</name>